<evidence type="ECO:0000313" key="1">
    <source>
        <dbReference type="EMBL" id="AGB45699.1"/>
    </source>
</evidence>
<gene>
    <name evidence="1" type="ordered locus">Mesau_03331</name>
</gene>
<dbReference type="AlphaFoldDB" id="L0KNV5"/>
<proteinExistence type="predicted"/>
<protein>
    <submittedName>
        <fullName evidence="1">Uncharacterized protein</fullName>
    </submittedName>
</protein>
<keyword evidence="2" id="KW-1185">Reference proteome</keyword>
<organism evidence="1 2">
    <name type="scientific">Mesorhizobium australicum (strain HAMBI 3006 / LMG 24608 / WSM2073)</name>
    <dbReference type="NCBI Taxonomy" id="754035"/>
    <lineage>
        <taxon>Bacteria</taxon>
        <taxon>Pseudomonadati</taxon>
        <taxon>Pseudomonadota</taxon>
        <taxon>Alphaproteobacteria</taxon>
        <taxon>Hyphomicrobiales</taxon>
        <taxon>Phyllobacteriaceae</taxon>
        <taxon>Mesorhizobium</taxon>
    </lineage>
</organism>
<dbReference type="EMBL" id="CP003358">
    <property type="protein sequence ID" value="AGB45699.1"/>
    <property type="molecule type" value="Genomic_DNA"/>
</dbReference>
<evidence type="ECO:0000313" key="2">
    <source>
        <dbReference type="Proteomes" id="UP000010998"/>
    </source>
</evidence>
<dbReference type="KEGG" id="mam:Mesau_03331"/>
<name>L0KNV5_MESAW</name>
<sequence length="42" mass="4548">MFGTNALIVCNVLHEGAGLPYRLPKQEKPAPGPALLIFLSDR</sequence>
<dbReference type="HOGENOM" id="CLU_3253857_0_0_5"/>
<accession>L0KNV5</accession>
<reference evidence="2" key="1">
    <citation type="submission" date="2012-02" db="EMBL/GenBank/DDBJ databases">
        <title>Complete sequence of Mesorhizobium australicum WSM2073.</title>
        <authorList>
            <person name="Lucas S."/>
            <person name="Han J."/>
            <person name="Lapidus A."/>
            <person name="Cheng J.-F."/>
            <person name="Goodwin L."/>
            <person name="Pitluck S."/>
            <person name="Peters L."/>
            <person name="Gu W."/>
            <person name="Detter J.C."/>
            <person name="Han C."/>
            <person name="Tapia R."/>
            <person name="Land M."/>
            <person name="Hauser L."/>
            <person name="Kyrpides N."/>
            <person name="Ivanova N."/>
            <person name="Pagani I."/>
            <person name="Reeve W.G."/>
            <person name="Howieson J.G."/>
            <person name="Tiwari R.P."/>
            <person name="O'Hara G.W."/>
            <person name="Atkins C.A."/>
            <person name="Ronson C.W."/>
            <person name="Nandasena K.G."/>
            <person name="Woyke T."/>
        </authorList>
    </citation>
    <scope>NUCLEOTIDE SEQUENCE [LARGE SCALE GENOMIC DNA]</scope>
    <source>
        <strain evidence="2">LMG 24608 / HAMBI 3006 / WSM2073</strain>
    </source>
</reference>
<dbReference type="Proteomes" id="UP000010998">
    <property type="component" value="Chromosome"/>
</dbReference>
<dbReference type="STRING" id="754035.Mesau_03331"/>